<evidence type="ECO:0000313" key="12">
    <source>
        <dbReference type="Proteomes" id="UP000297447"/>
    </source>
</evidence>
<dbReference type="UniPathway" id="UPA00246"/>
<dbReference type="PIRSF" id="PIRSF016049">
    <property type="entry name" value="Man_dehyd"/>
    <property type="match status" value="1"/>
</dbReference>
<proteinExistence type="inferred from homology"/>
<gene>
    <name evidence="11" type="ORF">E3T55_16145</name>
</gene>
<dbReference type="GO" id="GO:0042840">
    <property type="term" value="P:D-glucuronate catabolic process"/>
    <property type="evidence" value="ECO:0007669"/>
    <property type="project" value="TreeGrafter"/>
</dbReference>
<dbReference type="InterPro" id="IPR004628">
    <property type="entry name" value="Man_deHydtase"/>
</dbReference>
<evidence type="ECO:0000313" key="11">
    <source>
        <dbReference type="EMBL" id="TFD46904.1"/>
    </source>
</evidence>
<dbReference type="GO" id="GO:0008927">
    <property type="term" value="F:mannonate dehydratase activity"/>
    <property type="evidence" value="ECO:0007669"/>
    <property type="project" value="UniProtKB-EC"/>
</dbReference>
<accession>A0A4R8ZUS3</accession>
<evidence type="ECO:0000256" key="10">
    <source>
        <dbReference type="ARBA" id="ARBA00023239"/>
    </source>
</evidence>
<dbReference type="AlphaFoldDB" id="A0A4R8ZUS3"/>
<dbReference type="EC" id="4.2.1.8" evidence="7"/>
<dbReference type="GO" id="GO:0030145">
    <property type="term" value="F:manganese ion binding"/>
    <property type="evidence" value="ECO:0007669"/>
    <property type="project" value="TreeGrafter"/>
</dbReference>
<comment type="similarity">
    <text evidence="6">Belongs to the mannonate dehydratase family.</text>
</comment>
<evidence type="ECO:0000256" key="4">
    <source>
        <dbReference type="ARBA" id="ARBA00002713"/>
    </source>
</evidence>
<reference evidence="11 12" key="1">
    <citation type="submission" date="2019-03" db="EMBL/GenBank/DDBJ databases">
        <title>Genomics of glacier-inhabiting Cryobacterium strains.</title>
        <authorList>
            <person name="Liu Q."/>
            <person name="Xin Y.-H."/>
        </authorList>
    </citation>
    <scope>NUCLEOTIDE SEQUENCE [LARGE SCALE GENOMIC DNA]</scope>
    <source>
        <strain evidence="11 12">Hh14</strain>
    </source>
</reference>
<keyword evidence="9" id="KW-0464">Manganese</keyword>
<dbReference type="GO" id="GO:0008198">
    <property type="term" value="F:ferrous iron binding"/>
    <property type="evidence" value="ECO:0007669"/>
    <property type="project" value="TreeGrafter"/>
</dbReference>
<keyword evidence="8" id="KW-0408">Iron</keyword>
<name>A0A4R8ZUS3_9MICO</name>
<comment type="function">
    <text evidence="4">Catalyzes the dehydration of D-mannonate.</text>
</comment>
<dbReference type="OrthoDB" id="104997at2"/>
<evidence type="ECO:0000256" key="1">
    <source>
        <dbReference type="ARBA" id="ARBA00001794"/>
    </source>
</evidence>
<protein>
    <recommendedName>
        <fullName evidence="7">mannonate dehydratase</fullName>
        <ecNumber evidence="7">4.2.1.8</ecNumber>
    </recommendedName>
</protein>
<dbReference type="Gene3D" id="3.20.20.150">
    <property type="entry name" value="Divalent-metal-dependent TIM barrel enzymes"/>
    <property type="match status" value="1"/>
</dbReference>
<evidence type="ECO:0000256" key="2">
    <source>
        <dbReference type="ARBA" id="ARBA00001936"/>
    </source>
</evidence>
<comment type="cofactor">
    <cofactor evidence="3">
        <name>Fe(2+)</name>
        <dbReference type="ChEBI" id="CHEBI:29033"/>
    </cofactor>
</comment>
<comment type="caution">
    <text evidence="11">The sequence shown here is derived from an EMBL/GenBank/DDBJ whole genome shotgun (WGS) entry which is preliminary data.</text>
</comment>
<comment type="pathway">
    <text evidence="5">Carbohydrate metabolism; pentose and glucuronate interconversion.</text>
</comment>
<evidence type="ECO:0000256" key="3">
    <source>
        <dbReference type="ARBA" id="ARBA00001954"/>
    </source>
</evidence>
<dbReference type="PANTHER" id="PTHR30387">
    <property type="entry name" value="MANNONATE DEHYDRATASE"/>
    <property type="match status" value="1"/>
</dbReference>
<evidence type="ECO:0000256" key="6">
    <source>
        <dbReference type="ARBA" id="ARBA00007389"/>
    </source>
</evidence>
<keyword evidence="12" id="KW-1185">Reference proteome</keyword>
<evidence type="ECO:0000256" key="8">
    <source>
        <dbReference type="ARBA" id="ARBA00023004"/>
    </source>
</evidence>
<dbReference type="InterPro" id="IPR036237">
    <property type="entry name" value="Xyl_isomerase-like_sf"/>
</dbReference>
<dbReference type="Proteomes" id="UP000297447">
    <property type="component" value="Unassembled WGS sequence"/>
</dbReference>
<dbReference type="RefSeq" id="WP_134520580.1">
    <property type="nucleotide sequence ID" value="NZ_SOHE01000069.1"/>
</dbReference>
<comment type="catalytic activity">
    <reaction evidence="1">
        <text>D-mannonate = 2-dehydro-3-deoxy-D-gluconate + H2O</text>
        <dbReference type="Rhea" id="RHEA:20097"/>
        <dbReference type="ChEBI" id="CHEBI:15377"/>
        <dbReference type="ChEBI" id="CHEBI:17767"/>
        <dbReference type="ChEBI" id="CHEBI:57990"/>
        <dbReference type="EC" id="4.2.1.8"/>
    </reaction>
</comment>
<evidence type="ECO:0000256" key="5">
    <source>
        <dbReference type="ARBA" id="ARBA00004892"/>
    </source>
</evidence>
<dbReference type="PANTHER" id="PTHR30387:SF2">
    <property type="entry name" value="MANNONATE DEHYDRATASE"/>
    <property type="match status" value="1"/>
</dbReference>
<organism evidence="11 12">
    <name type="scientific">Cryobacterium frigoriphilum</name>
    <dbReference type="NCBI Taxonomy" id="1259150"/>
    <lineage>
        <taxon>Bacteria</taxon>
        <taxon>Bacillati</taxon>
        <taxon>Actinomycetota</taxon>
        <taxon>Actinomycetes</taxon>
        <taxon>Micrococcales</taxon>
        <taxon>Microbacteriaceae</taxon>
        <taxon>Cryobacterium</taxon>
    </lineage>
</organism>
<dbReference type="EMBL" id="SOHE01000069">
    <property type="protein sequence ID" value="TFD46904.1"/>
    <property type="molecule type" value="Genomic_DNA"/>
</dbReference>
<comment type="cofactor">
    <cofactor evidence="2">
        <name>Mn(2+)</name>
        <dbReference type="ChEBI" id="CHEBI:29035"/>
    </cofactor>
</comment>
<evidence type="ECO:0000256" key="7">
    <source>
        <dbReference type="ARBA" id="ARBA00012927"/>
    </source>
</evidence>
<evidence type="ECO:0000256" key="9">
    <source>
        <dbReference type="ARBA" id="ARBA00023211"/>
    </source>
</evidence>
<sequence>MIKFSEMVTGADPQDFWRNLRQMNITKAVSSLPRGSMDWRNLPPTDNPWSYTALAIHQENLAEWELDISVVEDSPAMDSIRFGTKDREESVEHVIEMIKAMGRLNIPTWCYNWNGATEWLRTQQAVAGRGGALVAGYRHSTLDHTAYTKYGRVENETLWANLGWFMERVLPVAEDAGVRLAMHPDDPPVPEVRGISRIMSTVAGYERLFEEFPSYANAMTLCQGNFTLMTSDLPATIRKFGNEDRIAFVHFRDVEGTPEHFVETFHDEGPTDMLACMQAYKDVGYDGVMRSDHVPLMSGDTQEVPGYGRLSRHFAIGYMTGLREAAYAPKN</sequence>
<dbReference type="Pfam" id="PF03786">
    <property type="entry name" value="UxuA"/>
    <property type="match status" value="2"/>
</dbReference>
<dbReference type="SUPFAM" id="SSF51658">
    <property type="entry name" value="Xylose isomerase-like"/>
    <property type="match status" value="1"/>
</dbReference>
<keyword evidence="10" id="KW-0456">Lyase</keyword>